<dbReference type="Gene3D" id="2.70.50.70">
    <property type="match status" value="1"/>
</dbReference>
<keyword evidence="19" id="KW-1185">Reference proteome</keyword>
<keyword evidence="7" id="KW-0560">Oxidoreductase</keyword>
<evidence type="ECO:0000313" key="18">
    <source>
        <dbReference type="EMBL" id="TFK30225.1"/>
    </source>
</evidence>
<evidence type="ECO:0000256" key="10">
    <source>
        <dbReference type="ARBA" id="ARBA00023157"/>
    </source>
</evidence>
<dbReference type="GO" id="GO:0046872">
    <property type="term" value="F:metal ion binding"/>
    <property type="evidence" value="ECO:0007669"/>
    <property type="project" value="UniProtKB-KW"/>
</dbReference>
<keyword evidence="3" id="KW-0964">Secreted</keyword>
<evidence type="ECO:0000259" key="17">
    <source>
        <dbReference type="Pfam" id="PF03443"/>
    </source>
</evidence>
<feature type="chain" id="PRO_5022973987" description="lytic cellulose monooxygenase (C4-dehydrogenating)" evidence="16">
    <location>
        <begin position="20"/>
        <end position="244"/>
    </location>
</feature>
<comment type="cofactor">
    <cofactor evidence="1">
        <name>Cu(2+)</name>
        <dbReference type="ChEBI" id="CHEBI:29036"/>
    </cofactor>
</comment>
<keyword evidence="8" id="KW-0186">Copper</keyword>
<dbReference type="PANTHER" id="PTHR33353:SF10">
    <property type="entry name" value="ENDO-BETA-1,4-GLUCANASE D"/>
    <property type="match status" value="1"/>
</dbReference>
<evidence type="ECO:0000256" key="8">
    <source>
        <dbReference type="ARBA" id="ARBA00023008"/>
    </source>
</evidence>
<keyword evidence="9" id="KW-0503">Monooxygenase</keyword>
<proteinExistence type="inferred from homology"/>
<feature type="signal peptide" evidence="16">
    <location>
        <begin position="1"/>
        <end position="19"/>
    </location>
</feature>
<dbReference type="PANTHER" id="PTHR33353">
    <property type="entry name" value="PUTATIVE (AFU_ORTHOLOGUE AFUA_1G12560)-RELATED"/>
    <property type="match status" value="1"/>
</dbReference>
<evidence type="ECO:0000256" key="12">
    <source>
        <dbReference type="ARBA" id="ARBA00023326"/>
    </source>
</evidence>
<comment type="subcellular location">
    <subcellularLocation>
        <location evidence="2">Secreted</location>
    </subcellularLocation>
</comment>
<dbReference type="EC" id="1.14.99.56" evidence="15"/>
<evidence type="ECO:0000313" key="19">
    <source>
        <dbReference type="Proteomes" id="UP000307440"/>
    </source>
</evidence>
<dbReference type="InterPro" id="IPR005103">
    <property type="entry name" value="AA9_LPMO"/>
</dbReference>
<dbReference type="GO" id="GO:0004497">
    <property type="term" value="F:monooxygenase activity"/>
    <property type="evidence" value="ECO:0007669"/>
    <property type="project" value="UniProtKB-KW"/>
</dbReference>
<keyword evidence="11" id="KW-0119">Carbohydrate metabolism</keyword>
<dbReference type="InterPro" id="IPR049892">
    <property type="entry name" value="AA9"/>
</dbReference>
<evidence type="ECO:0000256" key="4">
    <source>
        <dbReference type="ARBA" id="ARBA00022723"/>
    </source>
</evidence>
<keyword evidence="6" id="KW-0136">Cellulose degradation</keyword>
<reference evidence="18 19" key="1">
    <citation type="journal article" date="2019" name="Nat. Ecol. Evol.">
        <title>Megaphylogeny resolves global patterns of mushroom evolution.</title>
        <authorList>
            <person name="Varga T."/>
            <person name="Krizsan K."/>
            <person name="Foldi C."/>
            <person name="Dima B."/>
            <person name="Sanchez-Garcia M."/>
            <person name="Sanchez-Ramirez S."/>
            <person name="Szollosi G.J."/>
            <person name="Szarkandi J.G."/>
            <person name="Papp V."/>
            <person name="Albert L."/>
            <person name="Andreopoulos W."/>
            <person name="Angelini C."/>
            <person name="Antonin V."/>
            <person name="Barry K.W."/>
            <person name="Bougher N.L."/>
            <person name="Buchanan P."/>
            <person name="Buyck B."/>
            <person name="Bense V."/>
            <person name="Catcheside P."/>
            <person name="Chovatia M."/>
            <person name="Cooper J."/>
            <person name="Damon W."/>
            <person name="Desjardin D."/>
            <person name="Finy P."/>
            <person name="Geml J."/>
            <person name="Haridas S."/>
            <person name="Hughes K."/>
            <person name="Justo A."/>
            <person name="Karasinski D."/>
            <person name="Kautmanova I."/>
            <person name="Kiss B."/>
            <person name="Kocsube S."/>
            <person name="Kotiranta H."/>
            <person name="LaButti K.M."/>
            <person name="Lechner B.E."/>
            <person name="Liimatainen K."/>
            <person name="Lipzen A."/>
            <person name="Lukacs Z."/>
            <person name="Mihaltcheva S."/>
            <person name="Morgado L.N."/>
            <person name="Niskanen T."/>
            <person name="Noordeloos M.E."/>
            <person name="Ohm R.A."/>
            <person name="Ortiz-Santana B."/>
            <person name="Ovrebo C."/>
            <person name="Racz N."/>
            <person name="Riley R."/>
            <person name="Savchenko A."/>
            <person name="Shiryaev A."/>
            <person name="Soop K."/>
            <person name="Spirin V."/>
            <person name="Szebenyi C."/>
            <person name="Tomsovsky M."/>
            <person name="Tulloss R.E."/>
            <person name="Uehling J."/>
            <person name="Grigoriev I.V."/>
            <person name="Vagvolgyi C."/>
            <person name="Papp T."/>
            <person name="Martin F.M."/>
            <person name="Miettinen O."/>
            <person name="Hibbett D.S."/>
            <person name="Nagy L.G."/>
        </authorList>
    </citation>
    <scope>NUCLEOTIDE SEQUENCE [LARGE SCALE GENOMIC DNA]</scope>
    <source>
        <strain evidence="18 19">CBS 121175</strain>
    </source>
</reference>
<gene>
    <name evidence="18" type="ORF">FA15DRAFT_663608</name>
</gene>
<comment type="similarity">
    <text evidence="13">Belongs to the polysaccharide monooxygenase AA9 family.</text>
</comment>
<evidence type="ECO:0000256" key="2">
    <source>
        <dbReference type="ARBA" id="ARBA00004613"/>
    </source>
</evidence>
<evidence type="ECO:0000256" key="5">
    <source>
        <dbReference type="ARBA" id="ARBA00022729"/>
    </source>
</evidence>
<organism evidence="18 19">
    <name type="scientific">Coprinopsis marcescibilis</name>
    <name type="common">Agaric fungus</name>
    <name type="synonym">Psathyrella marcescibilis</name>
    <dbReference type="NCBI Taxonomy" id="230819"/>
    <lineage>
        <taxon>Eukaryota</taxon>
        <taxon>Fungi</taxon>
        <taxon>Dikarya</taxon>
        <taxon>Basidiomycota</taxon>
        <taxon>Agaricomycotina</taxon>
        <taxon>Agaricomycetes</taxon>
        <taxon>Agaricomycetidae</taxon>
        <taxon>Agaricales</taxon>
        <taxon>Agaricineae</taxon>
        <taxon>Psathyrellaceae</taxon>
        <taxon>Coprinopsis</taxon>
    </lineage>
</organism>
<comment type="catalytic activity">
    <reaction evidence="14">
        <text>[(1-&gt;4)-beta-D-glucosyl]n+m + reduced acceptor + O2 = 4-dehydro-beta-D-glucosyl-[(1-&gt;4)-beta-D-glucosyl]n-1 + [(1-&gt;4)-beta-D-glucosyl]m + acceptor + H2O.</text>
        <dbReference type="EC" id="1.14.99.56"/>
    </reaction>
</comment>
<feature type="domain" description="Auxiliary Activity family 9 catalytic" evidence="17">
    <location>
        <begin position="20"/>
        <end position="229"/>
    </location>
</feature>
<keyword evidence="5 16" id="KW-0732">Signal</keyword>
<dbReference type="GO" id="GO:0005576">
    <property type="term" value="C:extracellular region"/>
    <property type="evidence" value="ECO:0007669"/>
    <property type="project" value="UniProtKB-SubCell"/>
</dbReference>
<evidence type="ECO:0000256" key="16">
    <source>
        <dbReference type="SAM" id="SignalP"/>
    </source>
</evidence>
<keyword evidence="4" id="KW-0479">Metal-binding</keyword>
<evidence type="ECO:0000256" key="3">
    <source>
        <dbReference type="ARBA" id="ARBA00022525"/>
    </source>
</evidence>
<evidence type="ECO:0000256" key="13">
    <source>
        <dbReference type="ARBA" id="ARBA00044502"/>
    </source>
</evidence>
<sequence>MFCGAACILLLSLVAHASAHYIFPILKVNGRDTGVWEYVRKTNNWENEDFYPLRAYGSNDMRCYNTEVPNHKALTYNVDIEDTLAFKVWAWNASDNIFHKSVSNVYMARVPEDTDIDDFSGDGKVWFKIHEISAELDSETGMLVFPSTGLTEVEFTLPRALPEGKYLLRVEVIALHYVKRSGAEWYIGCAQIDVANPGGDGVPGPLVSFPGAYSGTEPGLLVEVSEPATEAYIQPGPALWPGNP</sequence>
<evidence type="ECO:0000256" key="15">
    <source>
        <dbReference type="ARBA" id="ARBA00047174"/>
    </source>
</evidence>
<evidence type="ECO:0000256" key="14">
    <source>
        <dbReference type="ARBA" id="ARBA00045077"/>
    </source>
</evidence>
<dbReference type="EMBL" id="ML210147">
    <property type="protein sequence ID" value="TFK30225.1"/>
    <property type="molecule type" value="Genomic_DNA"/>
</dbReference>
<dbReference type="CDD" id="cd21175">
    <property type="entry name" value="LPMO_AA9"/>
    <property type="match status" value="1"/>
</dbReference>
<protein>
    <recommendedName>
        <fullName evidence="15">lytic cellulose monooxygenase (C4-dehydrogenating)</fullName>
        <ecNumber evidence="15">1.14.99.56</ecNumber>
    </recommendedName>
</protein>
<accession>A0A5C3LC62</accession>
<dbReference type="OrthoDB" id="3496539at2759"/>
<evidence type="ECO:0000256" key="11">
    <source>
        <dbReference type="ARBA" id="ARBA00023277"/>
    </source>
</evidence>
<keyword evidence="10" id="KW-1015">Disulfide bond</keyword>
<evidence type="ECO:0000256" key="1">
    <source>
        <dbReference type="ARBA" id="ARBA00001973"/>
    </source>
</evidence>
<name>A0A5C3LC62_COPMA</name>
<dbReference type="Pfam" id="PF03443">
    <property type="entry name" value="AA9"/>
    <property type="match status" value="1"/>
</dbReference>
<keyword evidence="12" id="KW-0624">Polysaccharide degradation</keyword>
<dbReference type="Proteomes" id="UP000307440">
    <property type="component" value="Unassembled WGS sequence"/>
</dbReference>
<evidence type="ECO:0000256" key="7">
    <source>
        <dbReference type="ARBA" id="ARBA00023002"/>
    </source>
</evidence>
<evidence type="ECO:0000256" key="6">
    <source>
        <dbReference type="ARBA" id="ARBA00023001"/>
    </source>
</evidence>
<dbReference type="STRING" id="230819.A0A5C3LC62"/>
<evidence type="ECO:0000256" key="9">
    <source>
        <dbReference type="ARBA" id="ARBA00023033"/>
    </source>
</evidence>
<dbReference type="AlphaFoldDB" id="A0A5C3LC62"/>
<dbReference type="GO" id="GO:0030245">
    <property type="term" value="P:cellulose catabolic process"/>
    <property type="evidence" value="ECO:0007669"/>
    <property type="project" value="UniProtKB-KW"/>
</dbReference>